<evidence type="ECO:0000313" key="2">
    <source>
        <dbReference type="EMBL" id="CEK64517.1"/>
    </source>
</evidence>
<gene>
    <name evidence="2" type="primary">ORF52014</name>
</gene>
<feature type="non-terminal residue" evidence="2">
    <location>
        <position position="1"/>
    </location>
</feature>
<reference evidence="2" key="1">
    <citation type="submission" date="2014-12" db="EMBL/GenBank/DDBJ databases">
        <title>Insight into the proteome of Arion vulgaris.</title>
        <authorList>
            <person name="Aradska J."/>
            <person name="Bulat T."/>
            <person name="Smidak R."/>
            <person name="Sarate P."/>
            <person name="Gangsoo J."/>
            <person name="Sialana F."/>
            <person name="Bilban M."/>
            <person name="Lubec G."/>
        </authorList>
    </citation>
    <scope>NUCLEOTIDE SEQUENCE</scope>
    <source>
        <tissue evidence="2">Skin</tissue>
    </source>
</reference>
<feature type="compositionally biased region" description="Basic and acidic residues" evidence="1">
    <location>
        <begin position="14"/>
        <end position="28"/>
    </location>
</feature>
<organism evidence="2">
    <name type="scientific">Arion vulgaris</name>
    <dbReference type="NCBI Taxonomy" id="1028688"/>
    <lineage>
        <taxon>Eukaryota</taxon>
        <taxon>Metazoa</taxon>
        <taxon>Spiralia</taxon>
        <taxon>Lophotrochozoa</taxon>
        <taxon>Mollusca</taxon>
        <taxon>Gastropoda</taxon>
        <taxon>Heterobranchia</taxon>
        <taxon>Euthyneura</taxon>
        <taxon>Panpulmonata</taxon>
        <taxon>Eupulmonata</taxon>
        <taxon>Stylommatophora</taxon>
        <taxon>Helicina</taxon>
        <taxon>Arionoidea</taxon>
        <taxon>Arionidae</taxon>
        <taxon>Arion</taxon>
    </lineage>
</organism>
<proteinExistence type="predicted"/>
<dbReference type="EMBL" id="HACG01017652">
    <property type="protein sequence ID" value="CEK64517.1"/>
    <property type="molecule type" value="Transcribed_RNA"/>
</dbReference>
<accession>A0A0B6Z851</accession>
<feature type="region of interest" description="Disordered" evidence="1">
    <location>
        <begin position="1"/>
        <end position="86"/>
    </location>
</feature>
<feature type="compositionally biased region" description="Acidic residues" evidence="1">
    <location>
        <begin position="29"/>
        <end position="53"/>
    </location>
</feature>
<feature type="non-terminal residue" evidence="2">
    <location>
        <position position="86"/>
    </location>
</feature>
<sequence length="86" mass="9607">LAHDVTSEGFSNKLNEDKLPEAGKLRNDNDDEESDSLPDAEEVVPDSMTDDTDERSPVIPLPFRSPLRPGLFDWIKSTSPTHKKSE</sequence>
<protein>
    <submittedName>
        <fullName evidence="2">Uncharacterized protein</fullName>
    </submittedName>
</protein>
<evidence type="ECO:0000256" key="1">
    <source>
        <dbReference type="SAM" id="MobiDB-lite"/>
    </source>
</evidence>
<name>A0A0B6Z851_9EUPU</name>
<dbReference type="AlphaFoldDB" id="A0A0B6Z851"/>